<evidence type="ECO:0000256" key="2">
    <source>
        <dbReference type="ARBA" id="ARBA00012438"/>
    </source>
</evidence>
<evidence type="ECO:0000313" key="12">
    <source>
        <dbReference type="Proteomes" id="UP000250028"/>
    </source>
</evidence>
<dbReference type="Gene3D" id="1.20.5.1930">
    <property type="match status" value="1"/>
</dbReference>
<evidence type="ECO:0000256" key="8">
    <source>
        <dbReference type="ARBA" id="ARBA00023012"/>
    </source>
</evidence>
<evidence type="ECO:0000313" key="11">
    <source>
        <dbReference type="EMBL" id="SSA35674.1"/>
    </source>
</evidence>
<dbReference type="EMBL" id="UESZ01000001">
    <property type="protein sequence ID" value="SSA35674.1"/>
    <property type="molecule type" value="Genomic_DNA"/>
</dbReference>
<dbReference type="CDD" id="cd16917">
    <property type="entry name" value="HATPase_UhpB-NarQ-NarX-like"/>
    <property type="match status" value="1"/>
</dbReference>
<dbReference type="OrthoDB" id="227596at2"/>
<comment type="catalytic activity">
    <reaction evidence="1">
        <text>ATP + protein L-histidine = ADP + protein N-phospho-L-histidine.</text>
        <dbReference type="EC" id="2.7.13.3"/>
    </reaction>
</comment>
<dbReference type="GO" id="GO:0046983">
    <property type="term" value="F:protein dimerization activity"/>
    <property type="evidence" value="ECO:0007669"/>
    <property type="project" value="InterPro"/>
</dbReference>
<feature type="transmembrane region" description="Helical" evidence="9">
    <location>
        <begin position="59"/>
        <end position="76"/>
    </location>
</feature>
<proteinExistence type="predicted"/>
<evidence type="ECO:0000256" key="3">
    <source>
        <dbReference type="ARBA" id="ARBA00022553"/>
    </source>
</evidence>
<feature type="transmembrane region" description="Helical" evidence="9">
    <location>
        <begin position="106"/>
        <end position="128"/>
    </location>
</feature>
<protein>
    <recommendedName>
        <fullName evidence="2">histidine kinase</fullName>
        <ecNumber evidence="2">2.7.13.3</ecNumber>
    </recommendedName>
</protein>
<evidence type="ECO:0000256" key="9">
    <source>
        <dbReference type="SAM" id="Phobius"/>
    </source>
</evidence>
<keyword evidence="8" id="KW-0902">Two-component regulatory system</keyword>
<evidence type="ECO:0000256" key="6">
    <source>
        <dbReference type="ARBA" id="ARBA00022777"/>
    </source>
</evidence>
<feature type="transmembrane region" description="Helical" evidence="9">
    <location>
        <begin position="20"/>
        <end position="38"/>
    </location>
</feature>
<dbReference type="InterPro" id="IPR011712">
    <property type="entry name" value="Sig_transdc_His_kin_sub3_dim/P"/>
</dbReference>
<feature type="domain" description="Signal transduction histidine kinase subgroup 3 dimerisation and phosphoacceptor" evidence="10">
    <location>
        <begin position="197"/>
        <end position="262"/>
    </location>
</feature>
<dbReference type="InterPro" id="IPR050482">
    <property type="entry name" value="Sensor_HK_TwoCompSys"/>
</dbReference>
<reference evidence="12" key="1">
    <citation type="submission" date="2016-10" db="EMBL/GenBank/DDBJ databases">
        <authorList>
            <person name="Varghese N."/>
            <person name="Submissions S."/>
        </authorList>
    </citation>
    <scope>NUCLEOTIDE SEQUENCE [LARGE SCALE GENOMIC DNA]</scope>
    <source>
        <strain evidence="12">DSM 22951</strain>
    </source>
</reference>
<dbReference type="AlphaFoldDB" id="A0A2Y8ZUH4"/>
<keyword evidence="9" id="KW-1133">Transmembrane helix</keyword>
<evidence type="ECO:0000259" key="10">
    <source>
        <dbReference type="Pfam" id="PF07730"/>
    </source>
</evidence>
<feature type="transmembrane region" description="Helical" evidence="9">
    <location>
        <begin position="140"/>
        <end position="165"/>
    </location>
</feature>
<keyword evidence="6 11" id="KW-0418">Kinase</keyword>
<keyword evidence="3" id="KW-0597">Phosphoprotein</keyword>
<keyword evidence="4" id="KW-0808">Transferase</keyword>
<dbReference type="RefSeq" id="WP_109687106.1">
    <property type="nucleotide sequence ID" value="NZ_QGDN01000001.1"/>
</dbReference>
<dbReference type="SUPFAM" id="SSF55874">
    <property type="entry name" value="ATPase domain of HSP90 chaperone/DNA topoisomerase II/histidine kinase"/>
    <property type="match status" value="1"/>
</dbReference>
<gene>
    <name evidence="11" type="ORF">SAMN04489750_3041</name>
</gene>
<dbReference type="GO" id="GO:0016020">
    <property type="term" value="C:membrane"/>
    <property type="evidence" value="ECO:0007669"/>
    <property type="project" value="InterPro"/>
</dbReference>
<keyword evidence="5" id="KW-0547">Nucleotide-binding</keyword>
<feature type="transmembrane region" description="Helical" evidence="9">
    <location>
        <begin position="82"/>
        <end position="97"/>
    </location>
</feature>
<keyword evidence="12" id="KW-1185">Reference proteome</keyword>
<keyword evidence="7" id="KW-0067">ATP-binding</keyword>
<name>A0A2Y8ZUH4_9MICO</name>
<dbReference type="Gene3D" id="3.30.565.10">
    <property type="entry name" value="Histidine kinase-like ATPase, C-terminal domain"/>
    <property type="match status" value="1"/>
</dbReference>
<evidence type="ECO:0000256" key="1">
    <source>
        <dbReference type="ARBA" id="ARBA00000085"/>
    </source>
</evidence>
<keyword evidence="9" id="KW-0472">Membrane</keyword>
<dbReference type="GO" id="GO:0005524">
    <property type="term" value="F:ATP binding"/>
    <property type="evidence" value="ECO:0007669"/>
    <property type="project" value="UniProtKB-KW"/>
</dbReference>
<dbReference type="Pfam" id="PF07730">
    <property type="entry name" value="HisKA_3"/>
    <property type="match status" value="1"/>
</dbReference>
<evidence type="ECO:0000256" key="7">
    <source>
        <dbReference type="ARBA" id="ARBA00022840"/>
    </source>
</evidence>
<dbReference type="InterPro" id="IPR036890">
    <property type="entry name" value="HATPase_C_sf"/>
</dbReference>
<evidence type="ECO:0000256" key="4">
    <source>
        <dbReference type="ARBA" id="ARBA00022679"/>
    </source>
</evidence>
<dbReference type="GO" id="GO:0000155">
    <property type="term" value="F:phosphorelay sensor kinase activity"/>
    <property type="evidence" value="ECO:0007669"/>
    <property type="project" value="InterPro"/>
</dbReference>
<dbReference type="PANTHER" id="PTHR24421:SF10">
    <property type="entry name" value="NITRATE_NITRITE SENSOR PROTEIN NARQ"/>
    <property type="match status" value="1"/>
</dbReference>
<sequence length="391" mass="42066">MTSTLQVDPWGEDAPLTKRGWAIDIAIGLVPIAITAVNGLHSWPAAILLGVALAIRRRWLAASVALAIIAAIWQVADGNINYVADLGYALIAFRLGAHRDRAVRRFGLIACTVAVVVATVWIAVQGGAPPAVATDLTHRLIAGAILGGLTALVVFGGWVTGYLRYQSRQVVRDRIGLELQSAEERRLRDLVTQQQQRIAIASDMHDVVAHSWAVVAAQADGARYLLRTDPDRAEEALSVIGETARSAMTDIRGLLSRLRDDDSDAPLTLDQPDALIQRLRDAGVSLEVTQEGTPSADPQLTATASRVLTESLTNALKHGDLRTPVRVREDWSDGYRLSVTNSAGARPVGTNGHGLRGMRERVVAAGGMMRAEPADAGTRWQVDVFIPEEKS</sequence>
<dbReference type="PANTHER" id="PTHR24421">
    <property type="entry name" value="NITRATE/NITRITE SENSOR PROTEIN NARX-RELATED"/>
    <property type="match status" value="1"/>
</dbReference>
<dbReference type="EC" id="2.7.13.3" evidence="2"/>
<dbReference type="Proteomes" id="UP000250028">
    <property type="component" value="Unassembled WGS sequence"/>
</dbReference>
<keyword evidence="9" id="KW-0812">Transmembrane</keyword>
<accession>A0A2Y8ZUH4</accession>
<organism evidence="11 12">
    <name type="scientific">Branchiibius hedensis</name>
    <dbReference type="NCBI Taxonomy" id="672460"/>
    <lineage>
        <taxon>Bacteria</taxon>
        <taxon>Bacillati</taxon>
        <taxon>Actinomycetota</taxon>
        <taxon>Actinomycetes</taxon>
        <taxon>Micrococcales</taxon>
        <taxon>Dermacoccaceae</taxon>
        <taxon>Branchiibius</taxon>
    </lineage>
</organism>
<evidence type="ECO:0000256" key="5">
    <source>
        <dbReference type="ARBA" id="ARBA00022741"/>
    </source>
</evidence>